<evidence type="ECO:0000313" key="3">
    <source>
        <dbReference type="Proteomes" id="UP000015104"/>
    </source>
</evidence>
<accession>T1JTX9</accession>
<dbReference type="AlphaFoldDB" id="T1JTX9"/>
<keyword evidence="1" id="KW-1133">Transmembrane helix</keyword>
<name>T1JTX9_TETUR</name>
<feature type="transmembrane region" description="Helical" evidence="1">
    <location>
        <begin position="9"/>
        <end position="30"/>
    </location>
</feature>
<sequence length="33" mass="3652">MISTLTVKLMLILISIVQLSGALIVIFFILSME</sequence>
<proteinExistence type="predicted"/>
<keyword evidence="1" id="KW-0812">Transmembrane</keyword>
<evidence type="ECO:0000256" key="1">
    <source>
        <dbReference type="SAM" id="Phobius"/>
    </source>
</evidence>
<organism evidence="2 3">
    <name type="scientific">Tetranychus urticae</name>
    <name type="common">Two-spotted spider mite</name>
    <dbReference type="NCBI Taxonomy" id="32264"/>
    <lineage>
        <taxon>Eukaryota</taxon>
        <taxon>Metazoa</taxon>
        <taxon>Ecdysozoa</taxon>
        <taxon>Arthropoda</taxon>
        <taxon>Chelicerata</taxon>
        <taxon>Arachnida</taxon>
        <taxon>Acari</taxon>
        <taxon>Acariformes</taxon>
        <taxon>Trombidiformes</taxon>
        <taxon>Prostigmata</taxon>
        <taxon>Eleutherengona</taxon>
        <taxon>Raphignathae</taxon>
        <taxon>Tetranychoidea</taxon>
        <taxon>Tetranychidae</taxon>
        <taxon>Tetranychus</taxon>
    </lineage>
</organism>
<reference evidence="3" key="1">
    <citation type="submission" date="2011-08" db="EMBL/GenBank/DDBJ databases">
        <authorList>
            <person name="Rombauts S."/>
        </authorList>
    </citation>
    <scope>NUCLEOTIDE SEQUENCE</scope>
    <source>
        <strain evidence="3">London</strain>
    </source>
</reference>
<dbReference type="Proteomes" id="UP000015104">
    <property type="component" value="Unassembled WGS sequence"/>
</dbReference>
<protein>
    <submittedName>
        <fullName evidence="2">Uncharacterized protein</fullName>
    </submittedName>
</protein>
<keyword evidence="1" id="KW-0472">Membrane</keyword>
<dbReference type="EMBL" id="CAEY01000486">
    <property type="status" value="NOT_ANNOTATED_CDS"/>
    <property type="molecule type" value="Genomic_DNA"/>
</dbReference>
<dbReference type="EnsemblMetazoa" id="tetur01g15810.1">
    <property type="protein sequence ID" value="tetur01g15810.1"/>
    <property type="gene ID" value="tetur01g15810"/>
</dbReference>
<keyword evidence="3" id="KW-1185">Reference proteome</keyword>
<reference evidence="2" key="2">
    <citation type="submission" date="2015-06" db="UniProtKB">
        <authorList>
            <consortium name="EnsemblMetazoa"/>
        </authorList>
    </citation>
    <scope>IDENTIFICATION</scope>
</reference>
<dbReference type="HOGENOM" id="CLU_3385328_0_0_1"/>
<evidence type="ECO:0000313" key="2">
    <source>
        <dbReference type="EnsemblMetazoa" id="tetur01g15810.1"/>
    </source>
</evidence>